<dbReference type="PROSITE" id="PS50880">
    <property type="entry name" value="TOPRIM"/>
    <property type="match status" value="1"/>
</dbReference>
<dbReference type="GO" id="GO:0005737">
    <property type="term" value="C:cytoplasm"/>
    <property type="evidence" value="ECO:0007669"/>
    <property type="project" value="TreeGrafter"/>
</dbReference>
<gene>
    <name evidence="2" type="ORF">METZ01_LOCUS172785</name>
</gene>
<dbReference type="InterPro" id="IPR013264">
    <property type="entry name" value="DNAG_N"/>
</dbReference>
<evidence type="ECO:0000259" key="1">
    <source>
        <dbReference type="PROSITE" id="PS50880"/>
    </source>
</evidence>
<evidence type="ECO:0000313" key="2">
    <source>
        <dbReference type="EMBL" id="SVB19931.1"/>
    </source>
</evidence>
<dbReference type="AlphaFoldDB" id="A0A382C2G1"/>
<accession>A0A382C2G1</accession>
<dbReference type="Gene3D" id="3.40.1360.10">
    <property type="match status" value="1"/>
</dbReference>
<feature type="non-terminal residue" evidence="2">
    <location>
        <position position="192"/>
    </location>
</feature>
<feature type="domain" description="Toprim" evidence="1">
    <location>
        <begin position="172"/>
        <end position="192"/>
    </location>
</feature>
<name>A0A382C2G1_9ZZZZ</name>
<sequence>MDAVKELSQKAGVNINFQDNQSPSQHNNIDKILELSTKWFEDNLHNYSGNICQEYLQVRNLKLDTIKSFRLGYSYNPKTSLYKFLKSNSFQDEELLKSNIVKYDNNKKIRDFFYKRLIFPITNLQGRVVGFGGRVVDNSNPKYINSPESSFFQKRYLLYNLKSAKETARKKKNLLICEGYMDVITLYQYGIK</sequence>
<dbReference type="GO" id="GO:0006269">
    <property type="term" value="P:DNA replication, synthesis of primer"/>
    <property type="evidence" value="ECO:0007669"/>
    <property type="project" value="TreeGrafter"/>
</dbReference>
<dbReference type="InterPro" id="IPR037068">
    <property type="entry name" value="DNA_primase_core_N_sf"/>
</dbReference>
<dbReference type="InterPro" id="IPR006171">
    <property type="entry name" value="TOPRIM_dom"/>
</dbReference>
<proteinExistence type="predicted"/>
<reference evidence="2" key="1">
    <citation type="submission" date="2018-05" db="EMBL/GenBank/DDBJ databases">
        <authorList>
            <person name="Lanie J.A."/>
            <person name="Ng W.-L."/>
            <person name="Kazmierczak K.M."/>
            <person name="Andrzejewski T.M."/>
            <person name="Davidsen T.M."/>
            <person name="Wayne K.J."/>
            <person name="Tettelin H."/>
            <person name="Glass J.I."/>
            <person name="Rusch D."/>
            <person name="Podicherti R."/>
            <person name="Tsui H.-C.T."/>
            <person name="Winkler M.E."/>
        </authorList>
    </citation>
    <scope>NUCLEOTIDE SEQUENCE</scope>
</reference>
<dbReference type="PANTHER" id="PTHR30313:SF2">
    <property type="entry name" value="DNA PRIMASE"/>
    <property type="match status" value="1"/>
</dbReference>
<dbReference type="PANTHER" id="PTHR30313">
    <property type="entry name" value="DNA PRIMASE"/>
    <property type="match status" value="1"/>
</dbReference>
<dbReference type="InterPro" id="IPR050219">
    <property type="entry name" value="DnaG_primase"/>
</dbReference>
<organism evidence="2">
    <name type="scientific">marine metagenome</name>
    <dbReference type="NCBI Taxonomy" id="408172"/>
    <lineage>
        <taxon>unclassified sequences</taxon>
        <taxon>metagenomes</taxon>
        <taxon>ecological metagenomes</taxon>
    </lineage>
</organism>
<dbReference type="Pfam" id="PF08275">
    <property type="entry name" value="DNAG_N"/>
    <property type="match status" value="1"/>
</dbReference>
<protein>
    <recommendedName>
        <fullName evidence="1">Toprim domain-containing protein</fullName>
    </recommendedName>
</protein>
<dbReference type="Gene3D" id="3.90.980.10">
    <property type="entry name" value="DNA primase, catalytic core, N-terminal domain"/>
    <property type="match status" value="1"/>
</dbReference>
<dbReference type="SUPFAM" id="SSF56731">
    <property type="entry name" value="DNA primase core"/>
    <property type="match status" value="1"/>
</dbReference>
<dbReference type="EMBL" id="UINC01032376">
    <property type="protein sequence ID" value="SVB19931.1"/>
    <property type="molecule type" value="Genomic_DNA"/>
</dbReference>